<feature type="region of interest" description="Disordered" evidence="1">
    <location>
        <begin position="1"/>
        <end position="40"/>
    </location>
</feature>
<dbReference type="AlphaFoldDB" id="A0A8J2PAC1"/>
<evidence type="ECO:0000313" key="3">
    <source>
        <dbReference type="Proteomes" id="UP000708208"/>
    </source>
</evidence>
<keyword evidence="3" id="KW-1185">Reference proteome</keyword>
<dbReference type="EMBL" id="CAJVCH010335061">
    <property type="protein sequence ID" value="CAG7815082.1"/>
    <property type="molecule type" value="Genomic_DNA"/>
</dbReference>
<dbReference type="Proteomes" id="UP000708208">
    <property type="component" value="Unassembled WGS sequence"/>
</dbReference>
<organism evidence="2 3">
    <name type="scientific">Allacma fusca</name>
    <dbReference type="NCBI Taxonomy" id="39272"/>
    <lineage>
        <taxon>Eukaryota</taxon>
        <taxon>Metazoa</taxon>
        <taxon>Ecdysozoa</taxon>
        <taxon>Arthropoda</taxon>
        <taxon>Hexapoda</taxon>
        <taxon>Collembola</taxon>
        <taxon>Symphypleona</taxon>
        <taxon>Sminthuridae</taxon>
        <taxon>Allacma</taxon>
    </lineage>
</organism>
<sequence>MLLTAELSHNNKGSSSLSSTGGESSCNSTLLGSSSSTTSKNDEKMLDLSLWADGLLLANGGESNEHQRVSVISNASSNTTSGIVSDRV</sequence>
<reference evidence="2" key="1">
    <citation type="submission" date="2021-06" db="EMBL/GenBank/DDBJ databases">
        <authorList>
            <person name="Hodson N. C."/>
            <person name="Mongue J. A."/>
            <person name="Jaron S. K."/>
        </authorList>
    </citation>
    <scope>NUCLEOTIDE SEQUENCE</scope>
</reference>
<protein>
    <submittedName>
        <fullName evidence="2">Uncharacterized protein</fullName>
    </submittedName>
</protein>
<gene>
    <name evidence="2" type="ORF">AFUS01_LOCUS25784</name>
</gene>
<name>A0A8J2PAC1_9HEXA</name>
<feature type="compositionally biased region" description="Low complexity" evidence="1">
    <location>
        <begin position="8"/>
        <end position="39"/>
    </location>
</feature>
<comment type="caution">
    <text evidence="2">The sequence shown here is derived from an EMBL/GenBank/DDBJ whole genome shotgun (WGS) entry which is preliminary data.</text>
</comment>
<evidence type="ECO:0000313" key="2">
    <source>
        <dbReference type="EMBL" id="CAG7815082.1"/>
    </source>
</evidence>
<evidence type="ECO:0000256" key="1">
    <source>
        <dbReference type="SAM" id="MobiDB-lite"/>
    </source>
</evidence>
<proteinExistence type="predicted"/>
<feature type="non-terminal residue" evidence="2">
    <location>
        <position position="88"/>
    </location>
</feature>
<accession>A0A8J2PAC1</accession>